<keyword evidence="11" id="KW-1185">Reference proteome</keyword>
<feature type="binding site" evidence="7">
    <location>
        <position position="138"/>
    </location>
    <ligand>
        <name>carbamoyl phosphate</name>
        <dbReference type="ChEBI" id="CHEBI:58228"/>
    </ligand>
</feature>
<dbReference type="RefSeq" id="WP_155315626.1">
    <property type="nucleotide sequence ID" value="NZ_AP021874.1"/>
</dbReference>
<comment type="function">
    <text evidence="5 7">Catalyzes the condensation of carbamoyl phosphate and aspartate to form carbamoyl aspartate and inorganic phosphate, the committed step in the de novo pyrimidine nucleotide biosynthesis pathway.</text>
</comment>
<feature type="binding site" evidence="7">
    <location>
        <position position="273"/>
    </location>
    <ligand>
        <name>carbamoyl phosphate</name>
        <dbReference type="ChEBI" id="CHEBI:58228"/>
    </ligand>
</feature>
<dbReference type="SUPFAM" id="SSF53671">
    <property type="entry name" value="Aspartate/ornithine carbamoyltransferase"/>
    <property type="match status" value="1"/>
</dbReference>
<comment type="catalytic activity">
    <reaction evidence="6 7">
        <text>carbamoyl phosphate + L-aspartate = N-carbamoyl-L-aspartate + phosphate + H(+)</text>
        <dbReference type="Rhea" id="RHEA:20013"/>
        <dbReference type="ChEBI" id="CHEBI:15378"/>
        <dbReference type="ChEBI" id="CHEBI:29991"/>
        <dbReference type="ChEBI" id="CHEBI:32814"/>
        <dbReference type="ChEBI" id="CHEBI:43474"/>
        <dbReference type="ChEBI" id="CHEBI:58228"/>
        <dbReference type="EC" id="2.1.3.2"/>
    </reaction>
</comment>
<feature type="binding site" evidence="7">
    <location>
        <position position="89"/>
    </location>
    <ligand>
        <name>L-aspartate</name>
        <dbReference type="ChEBI" id="CHEBI:29991"/>
    </ligand>
</feature>
<evidence type="ECO:0000256" key="5">
    <source>
        <dbReference type="ARBA" id="ARBA00043884"/>
    </source>
</evidence>
<dbReference type="GO" id="GO:0006207">
    <property type="term" value="P:'de novo' pyrimidine nucleobase biosynthetic process"/>
    <property type="evidence" value="ECO:0007669"/>
    <property type="project" value="InterPro"/>
</dbReference>
<dbReference type="Pfam" id="PF00185">
    <property type="entry name" value="OTCace"/>
    <property type="match status" value="1"/>
</dbReference>
<evidence type="ECO:0000256" key="2">
    <source>
        <dbReference type="ARBA" id="ARBA00008896"/>
    </source>
</evidence>
<protein>
    <recommendedName>
        <fullName evidence="7">Aspartate carbamoyltransferase</fullName>
        <ecNumber evidence="7">2.1.3.2</ecNumber>
    </recommendedName>
    <alternativeName>
        <fullName evidence="7">Aspartate transcarbamylase</fullName>
        <shortName evidence="7">ATCase</shortName>
    </alternativeName>
</protein>
<dbReference type="AlphaFoldDB" id="A0A5K7YFU5"/>
<feature type="binding site" evidence="7">
    <location>
        <position position="171"/>
    </location>
    <ligand>
        <name>L-aspartate</name>
        <dbReference type="ChEBI" id="CHEBI:29991"/>
    </ligand>
</feature>
<gene>
    <name evidence="7" type="primary">pyrB</name>
    <name evidence="10" type="ORF">DSCA_12850</name>
</gene>
<comment type="subunit">
    <text evidence="7">Heterododecamer (2C3:3R2) of six catalytic PyrB chains organized as two trimers (C3), and six regulatory PyrI chains organized as three dimers (R2).</text>
</comment>
<feature type="binding site" evidence="7">
    <location>
        <position position="59"/>
    </location>
    <ligand>
        <name>carbamoyl phosphate</name>
        <dbReference type="ChEBI" id="CHEBI:58228"/>
    </ligand>
</feature>
<dbReference type="HAMAP" id="MF_00001">
    <property type="entry name" value="Asp_carb_tr"/>
    <property type="match status" value="1"/>
</dbReference>
<evidence type="ECO:0000256" key="1">
    <source>
        <dbReference type="ARBA" id="ARBA00004852"/>
    </source>
</evidence>
<dbReference type="PRINTS" id="PR00101">
    <property type="entry name" value="ATCASE"/>
</dbReference>
<dbReference type="FunFam" id="3.40.50.1370:FF:000001">
    <property type="entry name" value="Aspartate carbamoyltransferase"/>
    <property type="match status" value="1"/>
</dbReference>
<keyword evidence="3 7" id="KW-0808">Transferase</keyword>
<accession>A0A5K7YFU5</accession>
<feature type="binding site" evidence="7">
    <location>
        <position position="60"/>
    </location>
    <ligand>
        <name>carbamoyl phosphate</name>
        <dbReference type="ChEBI" id="CHEBI:58228"/>
    </ligand>
</feature>
<evidence type="ECO:0000259" key="8">
    <source>
        <dbReference type="Pfam" id="PF00185"/>
    </source>
</evidence>
<dbReference type="GO" id="GO:0004070">
    <property type="term" value="F:aspartate carbamoyltransferase activity"/>
    <property type="evidence" value="ECO:0007669"/>
    <property type="project" value="UniProtKB-UniRule"/>
</dbReference>
<dbReference type="KEGG" id="dalk:DSCA_12850"/>
<dbReference type="UniPathway" id="UPA00070">
    <property type="reaction ID" value="UER00116"/>
</dbReference>
<evidence type="ECO:0000313" key="11">
    <source>
        <dbReference type="Proteomes" id="UP000427906"/>
    </source>
</evidence>
<dbReference type="PANTHER" id="PTHR45753">
    <property type="entry name" value="ORNITHINE CARBAMOYLTRANSFERASE, MITOCHONDRIAL"/>
    <property type="match status" value="1"/>
</dbReference>
<dbReference type="EC" id="2.1.3.2" evidence="7"/>
<dbReference type="PROSITE" id="PS00097">
    <property type="entry name" value="CARBAMOYLTRANSFERASE"/>
    <property type="match status" value="1"/>
</dbReference>
<dbReference type="InterPro" id="IPR006130">
    <property type="entry name" value="Asp/Orn_carbamoylTrfase"/>
</dbReference>
<dbReference type="OrthoDB" id="9774690at2"/>
<feature type="domain" description="Aspartate/ornithine carbamoyltransferase Asp/Orn-binding" evidence="8">
    <location>
        <begin position="158"/>
        <end position="308"/>
    </location>
</feature>
<dbReference type="Pfam" id="PF02729">
    <property type="entry name" value="OTCace_N"/>
    <property type="match status" value="1"/>
</dbReference>
<evidence type="ECO:0000256" key="6">
    <source>
        <dbReference type="ARBA" id="ARBA00048859"/>
    </source>
</evidence>
<evidence type="ECO:0000259" key="9">
    <source>
        <dbReference type="Pfam" id="PF02729"/>
    </source>
</evidence>
<dbReference type="PRINTS" id="PR00100">
    <property type="entry name" value="AOTCASE"/>
</dbReference>
<comment type="pathway">
    <text evidence="1 7">Pyrimidine metabolism; UMP biosynthesis via de novo pathway; (S)-dihydroorotate from bicarbonate: step 2/3.</text>
</comment>
<name>A0A5K7YFU5_9BACT</name>
<dbReference type="InterPro" id="IPR036901">
    <property type="entry name" value="Asp/Orn_carbamoylTrfase_sf"/>
</dbReference>
<dbReference type="Gene3D" id="3.40.50.1370">
    <property type="entry name" value="Aspartate/ornithine carbamoyltransferase"/>
    <property type="match status" value="2"/>
</dbReference>
<feature type="binding site" evidence="7">
    <location>
        <position position="141"/>
    </location>
    <ligand>
        <name>carbamoyl phosphate</name>
        <dbReference type="ChEBI" id="CHEBI:58228"/>
    </ligand>
</feature>
<organism evidence="10 11">
    <name type="scientific">Desulfosarcina alkanivorans</name>
    <dbReference type="NCBI Taxonomy" id="571177"/>
    <lineage>
        <taxon>Bacteria</taxon>
        <taxon>Pseudomonadati</taxon>
        <taxon>Thermodesulfobacteriota</taxon>
        <taxon>Desulfobacteria</taxon>
        <taxon>Desulfobacterales</taxon>
        <taxon>Desulfosarcinaceae</taxon>
        <taxon>Desulfosarcina</taxon>
    </lineage>
</organism>
<dbReference type="GO" id="GO:0006520">
    <property type="term" value="P:amino acid metabolic process"/>
    <property type="evidence" value="ECO:0007669"/>
    <property type="project" value="InterPro"/>
</dbReference>
<dbReference type="GO" id="GO:0016597">
    <property type="term" value="F:amino acid binding"/>
    <property type="evidence" value="ECO:0007669"/>
    <property type="project" value="InterPro"/>
</dbReference>
<feature type="domain" description="Aspartate/ornithine carbamoyltransferase carbamoyl-P binding" evidence="9">
    <location>
        <begin position="8"/>
        <end position="149"/>
    </location>
</feature>
<dbReference type="Proteomes" id="UP000427906">
    <property type="component" value="Chromosome"/>
</dbReference>
<dbReference type="NCBIfam" id="NF002032">
    <property type="entry name" value="PRK00856.1"/>
    <property type="match status" value="1"/>
</dbReference>
<sequence>MADFTLDHVIESQQFDRNLLEVVFRTADRMKADLYGERRLAKSLEGRIMASLFYEPSTRTRFSFESAMLRLGGSVITTENAREFSSAAKGESLADSTRIMNGYADVIVMRHNEAGSAAHAAEISCIPVINAGDGAGQHPTQALLDMYTIVDSFSGAGGLKIAMVGDLRYGRTVRSLSYLLTKYEDVEIIFVSPPVCKMEGDIKAYLDRNNVPWREETDLAAVAPEVDCIYMTRIQKERFHNPEDYQTAAGKYILSPQRVQTMKPGAIIMHPLPRVDEIPKEVDDDPRARYFQQAQNGLYIRMALLYLLLKKE</sequence>
<dbReference type="InterPro" id="IPR006131">
    <property type="entry name" value="Asp_carbamoyltransf_Asp/Orn-bd"/>
</dbReference>
<keyword evidence="4 7" id="KW-0665">Pyrimidine biosynthesis</keyword>
<dbReference type="EMBL" id="AP021874">
    <property type="protein sequence ID" value="BBO67355.1"/>
    <property type="molecule type" value="Genomic_DNA"/>
</dbReference>
<dbReference type="InterPro" id="IPR006132">
    <property type="entry name" value="Asp/Orn_carbamoyltranf_P-bd"/>
</dbReference>
<comment type="similarity">
    <text evidence="2 7">Belongs to the aspartate/ornithine carbamoyltransferase superfamily. ATCase family.</text>
</comment>
<evidence type="ECO:0000256" key="4">
    <source>
        <dbReference type="ARBA" id="ARBA00022975"/>
    </source>
</evidence>
<feature type="binding site" evidence="7">
    <location>
        <position position="272"/>
    </location>
    <ligand>
        <name>carbamoyl phosphate</name>
        <dbReference type="ChEBI" id="CHEBI:58228"/>
    </ligand>
</feature>
<evidence type="ECO:0000256" key="3">
    <source>
        <dbReference type="ARBA" id="ARBA00022679"/>
    </source>
</evidence>
<dbReference type="GO" id="GO:0044205">
    <property type="term" value="P:'de novo' UMP biosynthetic process"/>
    <property type="evidence" value="ECO:0007669"/>
    <property type="project" value="UniProtKB-UniRule"/>
</dbReference>
<dbReference type="FunFam" id="3.40.50.1370:FF:000002">
    <property type="entry name" value="Aspartate carbamoyltransferase 2"/>
    <property type="match status" value="1"/>
</dbReference>
<dbReference type="PANTHER" id="PTHR45753:SF6">
    <property type="entry name" value="ASPARTATE CARBAMOYLTRANSFERASE"/>
    <property type="match status" value="1"/>
</dbReference>
<dbReference type="NCBIfam" id="TIGR00670">
    <property type="entry name" value="asp_carb_tr"/>
    <property type="match status" value="1"/>
</dbReference>
<dbReference type="InterPro" id="IPR002082">
    <property type="entry name" value="Asp_carbamoyltransf"/>
</dbReference>
<feature type="binding site" evidence="7">
    <location>
        <position position="233"/>
    </location>
    <ligand>
        <name>L-aspartate</name>
        <dbReference type="ChEBI" id="CHEBI:29991"/>
    </ligand>
</feature>
<evidence type="ECO:0000256" key="7">
    <source>
        <dbReference type="HAMAP-Rule" id="MF_00001"/>
    </source>
</evidence>
<evidence type="ECO:0000313" key="10">
    <source>
        <dbReference type="EMBL" id="BBO67355.1"/>
    </source>
</evidence>
<proteinExistence type="inferred from homology"/>
<feature type="binding site" evidence="7">
    <location>
        <position position="110"/>
    </location>
    <ligand>
        <name>carbamoyl phosphate</name>
        <dbReference type="ChEBI" id="CHEBI:58228"/>
    </ligand>
</feature>
<reference evidence="10 11" key="1">
    <citation type="submission" date="2019-11" db="EMBL/GenBank/DDBJ databases">
        <title>Comparative genomics of hydrocarbon-degrading Desulfosarcina strains.</title>
        <authorList>
            <person name="Watanabe M."/>
            <person name="Kojima H."/>
            <person name="Fukui M."/>
        </authorList>
    </citation>
    <scope>NUCLEOTIDE SEQUENCE [LARGE SCALE GENOMIC DNA]</scope>
    <source>
        <strain evidence="10 11">PL12</strain>
    </source>
</reference>